<keyword evidence="9" id="KW-0804">Transcription</keyword>
<dbReference type="InterPro" id="IPR034154">
    <property type="entry name" value="TOPRIM_DnaG/twinkle"/>
</dbReference>
<dbReference type="Proteomes" id="UP000250086">
    <property type="component" value="Unassembled WGS sequence"/>
</dbReference>
<dbReference type="Gene3D" id="3.90.580.10">
    <property type="entry name" value="Zinc finger, CHC2-type domain"/>
    <property type="match status" value="1"/>
</dbReference>
<dbReference type="InterPro" id="IPR050219">
    <property type="entry name" value="DnaG_primase"/>
</dbReference>
<dbReference type="GO" id="GO:0003899">
    <property type="term" value="F:DNA-directed RNA polymerase activity"/>
    <property type="evidence" value="ECO:0007669"/>
    <property type="project" value="InterPro"/>
</dbReference>
<dbReference type="InterPro" id="IPR006171">
    <property type="entry name" value="TOPRIM_dom"/>
</dbReference>
<keyword evidence="8" id="KW-0862">Zinc</keyword>
<accession>A0A2X0WUU9</accession>
<dbReference type="InterPro" id="IPR036977">
    <property type="entry name" value="DNA_primase_Znf_CHC2"/>
</dbReference>
<evidence type="ECO:0000313" key="11">
    <source>
        <dbReference type="EMBL" id="SPT69241.1"/>
    </source>
</evidence>
<evidence type="ECO:0000256" key="1">
    <source>
        <dbReference type="ARBA" id="ARBA00022478"/>
    </source>
</evidence>
<keyword evidence="2" id="KW-0639">Primosome</keyword>
<dbReference type="Pfam" id="PF01807">
    <property type="entry name" value="Zn_ribbon_DnaG"/>
    <property type="match status" value="1"/>
</dbReference>
<dbReference type="GO" id="GO:0005737">
    <property type="term" value="C:cytoplasm"/>
    <property type="evidence" value="ECO:0007669"/>
    <property type="project" value="TreeGrafter"/>
</dbReference>
<evidence type="ECO:0000256" key="8">
    <source>
        <dbReference type="ARBA" id="ARBA00022833"/>
    </source>
</evidence>
<evidence type="ECO:0000256" key="4">
    <source>
        <dbReference type="ARBA" id="ARBA00022695"/>
    </source>
</evidence>
<keyword evidence="1" id="KW-0240">DNA-directed RNA polymerase</keyword>
<keyword evidence="7" id="KW-0863">Zinc-finger</keyword>
<organism evidence="11 12">
    <name type="scientific">Anaerobiospirillum thomasii</name>
    <dbReference type="NCBI Taxonomy" id="179995"/>
    <lineage>
        <taxon>Bacteria</taxon>
        <taxon>Pseudomonadati</taxon>
        <taxon>Pseudomonadota</taxon>
        <taxon>Gammaproteobacteria</taxon>
        <taxon>Aeromonadales</taxon>
        <taxon>Succinivibrionaceae</taxon>
        <taxon>Anaerobiospirillum</taxon>
    </lineage>
</organism>
<dbReference type="EMBL" id="UAPV01000001">
    <property type="protein sequence ID" value="SPT69241.1"/>
    <property type="molecule type" value="Genomic_DNA"/>
</dbReference>
<dbReference type="GO" id="GO:0008270">
    <property type="term" value="F:zinc ion binding"/>
    <property type="evidence" value="ECO:0007669"/>
    <property type="project" value="UniProtKB-KW"/>
</dbReference>
<keyword evidence="4" id="KW-0548">Nucleotidyltransferase</keyword>
<evidence type="ECO:0000256" key="3">
    <source>
        <dbReference type="ARBA" id="ARBA00022679"/>
    </source>
</evidence>
<feature type="domain" description="Toprim" evidence="10">
    <location>
        <begin position="335"/>
        <end position="418"/>
    </location>
</feature>
<dbReference type="PANTHER" id="PTHR30313">
    <property type="entry name" value="DNA PRIMASE"/>
    <property type="match status" value="1"/>
</dbReference>
<evidence type="ECO:0000256" key="5">
    <source>
        <dbReference type="ARBA" id="ARBA00022705"/>
    </source>
</evidence>
<dbReference type="PANTHER" id="PTHR30313:SF2">
    <property type="entry name" value="DNA PRIMASE"/>
    <property type="match status" value="1"/>
</dbReference>
<evidence type="ECO:0000256" key="7">
    <source>
        <dbReference type="ARBA" id="ARBA00022771"/>
    </source>
</evidence>
<dbReference type="GO" id="GO:0003677">
    <property type="term" value="F:DNA binding"/>
    <property type="evidence" value="ECO:0007669"/>
    <property type="project" value="InterPro"/>
</dbReference>
<evidence type="ECO:0000256" key="2">
    <source>
        <dbReference type="ARBA" id="ARBA00022515"/>
    </source>
</evidence>
<proteinExistence type="predicted"/>
<dbReference type="CDD" id="cd01029">
    <property type="entry name" value="TOPRIM_primases"/>
    <property type="match status" value="1"/>
</dbReference>
<keyword evidence="5" id="KW-0235">DNA replication</keyword>
<dbReference type="Pfam" id="PF13155">
    <property type="entry name" value="Toprim_2"/>
    <property type="match status" value="1"/>
</dbReference>
<dbReference type="GO" id="GO:0006269">
    <property type="term" value="P:DNA replication, synthesis of primer"/>
    <property type="evidence" value="ECO:0007669"/>
    <property type="project" value="UniProtKB-KW"/>
</dbReference>
<dbReference type="PROSITE" id="PS50880">
    <property type="entry name" value="TOPRIM"/>
    <property type="match status" value="1"/>
</dbReference>
<dbReference type="RefSeq" id="WP_113743425.1">
    <property type="nucleotide sequence ID" value="NZ_UAPV01000001.1"/>
</dbReference>
<evidence type="ECO:0000256" key="9">
    <source>
        <dbReference type="ARBA" id="ARBA00023163"/>
    </source>
</evidence>
<keyword evidence="6" id="KW-0479">Metal-binding</keyword>
<evidence type="ECO:0000256" key="6">
    <source>
        <dbReference type="ARBA" id="ARBA00022723"/>
    </source>
</evidence>
<dbReference type="SUPFAM" id="SSF56731">
    <property type="entry name" value="DNA primase core"/>
    <property type="match status" value="1"/>
</dbReference>
<dbReference type="AlphaFoldDB" id="A0A2X0WUU9"/>
<dbReference type="InterPro" id="IPR002694">
    <property type="entry name" value="Znf_CHC2"/>
</dbReference>
<evidence type="ECO:0000313" key="12">
    <source>
        <dbReference type="Proteomes" id="UP000250086"/>
    </source>
</evidence>
<keyword evidence="12" id="KW-1185">Reference proteome</keyword>
<sequence length="648" mass="73312">MLDNDFERNKNILKAKLPEYLKSKGINIDKNFRCLNPEHRDVNPSMGYNRNNETVHCFSCNATYDIFKLVGIDYSLHSFLDQYNKLKQMYNIDFRSTPDSSEIQTSTATFGVKRDNTIIRENPPAFTASPVNFHALANDPNIDARMLASDKVNFPPLNKPQNGEGFSQTVPFNDMHGFKVANEDNFMPGNSNADGPQIGNAVFGKRTVGAVPLNQGGNFNQPQFNAHNFNSFPQETRVSYKEYIEQCHRNVDATDYFKMRGISQNVIDRFNLGYDMRFEVGPDSISHESYIWRAAIIPNGEFSYMARNTDPNAKDRIRKKGHQGIFNIKALDREGAIFITEGEFDALSLETLGFPAIALGGASNTQPLIDYVQEHNIANRIFYIALDNDEAGDQCAKTIASAFMQMHVAFKRVNISFPYKDPNEALIKDRQNLLYRLEHIEEILSFTLQGVIPPNGNLRLIYDNDSLSRLSLSPMLYSMTGEAVALRNTICSIIENKMARIIYAGNFNQWQLLCNLFRVEQNEMGQMQYSTWHNASFIEIDKPEELIQSLKHAVTACKIQSITEFTLVTDLTCYSRDEVAKILPSLGHLGSQSEISIIALLPHDYLSLANANALQNLDVTISSNGYELLFRSRDLQGRSIEFTRYSGA</sequence>
<name>A0A2X0WUU9_9GAMM</name>
<evidence type="ECO:0000259" key="10">
    <source>
        <dbReference type="PROSITE" id="PS50880"/>
    </source>
</evidence>
<dbReference type="SMART" id="SM00493">
    <property type="entry name" value="TOPRIM"/>
    <property type="match status" value="1"/>
</dbReference>
<gene>
    <name evidence="11" type="ORF">NCTC13093_00605</name>
</gene>
<dbReference type="GO" id="GO:1990077">
    <property type="term" value="C:primosome complex"/>
    <property type="evidence" value="ECO:0007669"/>
    <property type="project" value="UniProtKB-KW"/>
</dbReference>
<dbReference type="GO" id="GO:0000428">
    <property type="term" value="C:DNA-directed RNA polymerase complex"/>
    <property type="evidence" value="ECO:0007669"/>
    <property type="project" value="UniProtKB-KW"/>
</dbReference>
<dbReference type="Gene3D" id="3.40.1360.10">
    <property type="match status" value="1"/>
</dbReference>
<reference evidence="11 12" key="1">
    <citation type="submission" date="2018-06" db="EMBL/GenBank/DDBJ databases">
        <authorList>
            <consortium name="Pathogen Informatics"/>
            <person name="Doyle S."/>
        </authorList>
    </citation>
    <scope>NUCLEOTIDE SEQUENCE [LARGE SCALE GENOMIC DNA]</scope>
    <source>
        <strain evidence="11 12">NCTC13093</strain>
    </source>
</reference>
<keyword evidence="3" id="KW-0808">Transferase</keyword>
<protein>
    <submittedName>
        <fullName evidence="11">DNA primase</fullName>
    </submittedName>
</protein>
<dbReference type="SUPFAM" id="SSF57783">
    <property type="entry name" value="Zinc beta-ribbon"/>
    <property type="match status" value="1"/>
</dbReference>